<dbReference type="PANTHER" id="PTHR35147">
    <property type="entry name" value="CHEMORECEPTOR GLUTAMINE DEAMIDASE CHED-RELATED"/>
    <property type="match status" value="1"/>
</dbReference>
<name>A0A831LH76_9BACT</name>
<dbReference type="Proteomes" id="UP000886162">
    <property type="component" value="Unassembled WGS sequence"/>
</dbReference>
<evidence type="ECO:0000256" key="1">
    <source>
        <dbReference type="ARBA" id="ARBA00022500"/>
    </source>
</evidence>
<dbReference type="AlphaFoldDB" id="A0A831LH76"/>
<gene>
    <name evidence="3" type="primary">cheD</name>
    <name evidence="4" type="ORF">ENN94_03535</name>
</gene>
<dbReference type="EMBL" id="DSDO01000244">
    <property type="protein sequence ID" value="HDR46754.1"/>
    <property type="molecule type" value="Genomic_DNA"/>
</dbReference>
<evidence type="ECO:0000256" key="2">
    <source>
        <dbReference type="ARBA" id="ARBA00022801"/>
    </source>
</evidence>
<dbReference type="GO" id="GO:0006935">
    <property type="term" value="P:chemotaxis"/>
    <property type="evidence" value="ECO:0007669"/>
    <property type="project" value="UniProtKB-UniRule"/>
</dbReference>
<protein>
    <recommendedName>
        <fullName evidence="3">Probable chemoreceptor glutamine deamidase CheD</fullName>
        <ecNumber evidence="3">3.5.1.44</ecNumber>
    </recommendedName>
</protein>
<accession>A0A831LH76</accession>
<comment type="caution">
    <text evidence="4">The sequence shown here is derived from an EMBL/GenBank/DDBJ whole genome shotgun (WGS) entry which is preliminary data.</text>
</comment>
<organism evidence="4">
    <name type="scientific">Geoalkalibacter subterraneus</name>
    <dbReference type="NCBI Taxonomy" id="483547"/>
    <lineage>
        <taxon>Bacteria</taxon>
        <taxon>Pseudomonadati</taxon>
        <taxon>Thermodesulfobacteriota</taxon>
        <taxon>Desulfuromonadia</taxon>
        <taxon>Desulfuromonadales</taxon>
        <taxon>Geoalkalibacteraceae</taxon>
        <taxon>Geoalkalibacter</taxon>
    </lineage>
</organism>
<evidence type="ECO:0000256" key="3">
    <source>
        <dbReference type="HAMAP-Rule" id="MF_01440"/>
    </source>
</evidence>
<dbReference type="GO" id="GO:0050568">
    <property type="term" value="F:protein-glutamine glutaminase activity"/>
    <property type="evidence" value="ECO:0007669"/>
    <property type="project" value="UniProtKB-UniRule"/>
</dbReference>
<dbReference type="InterPro" id="IPR011324">
    <property type="entry name" value="Cytotoxic_necrot_fac-like_cat"/>
</dbReference>
<evidence type="ECO:0000313" key="4">
    <source>
        <dbReference type="EMBL" id="HDR46754.1"/>
    </source>
</evidence>
<reference evidence="4" key="1">
    <citation type="journal article" date="2020" name="mSystems">
        <title>Genome- and Community-Level Interaction Insights into Carbon Utilization and Element Cycling Functions of Hydrothermarchaeota in Hydrothermal Sediment.</title>
        <authorList>
            <person name="Zhou Z."/>
            <person name="Liu Y."/>
            <person name="Xu W."/>
            <person name="Pan J."/>
            <person name="Luo Z.H."/>
            <person name="Li M."/>
        </authorList>
    </citation>
    <scope>NUCLEOTIDE SEQUENCE [LARGE SCALE GENOMIC DNA]</scope>
    <source>
        <strain evidence="4">SpSt-1220</strain>
    </source>
</reference>
<dbReference type="PROSITE" id="PS51257">
    <property type="entry name" value="PROKAR_LIPOPROTEIN"/>
    <property type="match status" value="1"/>
</dbReference>
<comment type="function">
    <text evidence="3">Probably deamidates glutamine residues to glutamate on methyl-accepting chemotaxis receptors (MCPs), playing an important role in chemotaxis.</text>
</comment>
<dbReference type="InterPro" id="IPR005659">
    <property type="entry name" value="Chemorcpt_Glu_NH3ase_CheD"/>
</dbReference>
<dbReference type="Pfam" id="PF03975">
    <property type="entry name" value="CheD"/>
    <property type="match status" value="1"/>
</dbReference>
<comment type="similarity">
    <text evidence="3">Belongs to the CheD family.</text>
</comment>
<dbReference type="SUPFAM" id="SSF64438">
    <property type="entry name" value="CNF1/YfiH-like putative cysteine hydrolases"/>
    <property type="match status" value="1"/>
</dbReference>
<sequence length="163" mass="17462">MSQRQRIGIAEMHCARAPGLLVTHGLGSCLGITLYDATARIGAMAHTLLPEPRPGEEPTRPAKFVVTAVEQMLDELAGMGAVRERLVAKLVGGANMFVALQPPSRELIGERNARAAREILAVLDIPMVGEDTGGEHGRSAEFDLSTGDVRIRTLRARDCLAVL</sequence>
<dbReference type="PANTHER" id="PTHR35147:SF1">
    <property type="entry name" value="CHEMORECEPTOR GLUTAMINE DEAMIDASE CHED-RELATED"/>
    <property type="match status" value="1"/>
</dbReference>
<proteinExistence type="inferred from homology"/>
<comment type="catalytic activity">
    <reaction evidence="3">
        <text>L-glutaminyl-[protein] + H2O = L-glutamyl-[protein] + NH4(+)</text>
        <dbReference type="Rhea" id="RHEA:16441"/>
        <dbReference type="Rhea" id="RHEA-COMP:10207"/>
        <dbReference type="Rhea" id="RHEA-COMP:10208"/>
        <dbReference type="ChEBI" id="CHEBI:15377"/>
        <dbReference type="ChEBI" id="CHEBI:28938"/>
        <dbReference type="ChEBI" id="CHEBI:29973"/>
        <dbReference type="ChEBI" id="CHEBI:30011"/>
        <dbReference type="EC" id="3.5.1.44"/>
    </reaction>
</comment>
<dbReference type="InterPro" id="IPR038592">
    <property type="entry name" value="CheD-like_sf"/>
</dbReference>
<keyword evidence="2 3" id="KW-0378">Hydrolase</keyword>
<dbReference type="HAMAP" id="MF_01440">
    <property type="entry name" value="CheD"/>
    <property type="match status" value="1"/>
</dbReference>
<keyword evidence="1 3" id="KW-0145">Chemotaxis</keyword>
<dbReference type="CDD" id="cd16352">
    <property type="entry name" value="CheD"/>
    <property type="match status" value="1"/>
</dbReference>
<dbReference type="Gene3D" id="3.30.1330.200">
    <property type="match status" value="1"/>
</dbReference>
<dbReference type="EC" id="3.5.1.44" evidence="3"/>